<gene>
    <name evidence="1" type="ORF">PBRASI_LOCUS7803</name>
</gene>
<reference evidence="1" key="1">
    <citation type="submission" date="2021-06" db="EMBL/GenBank/DDBJ databases">
        <authorList>
            <person name="Kallberg Y."/>
            <person name="Tangrot J."/>
            <person name="Rosling A."/>
        </authorList>
    </citation>
    <scope>NUCLEOTIDE SEQUENCE</scope>
    <source>
        <strain evidence="1">BR232B</strain>
    </source>
</reference>
<dbReference type="Gene3D" id="1.10.510.10">
    <property type="entry name" value="Transferase(Phosphotransferase) domain 1"/>
    <property type="match status" value="1"/>
</dbReference>
<evidence type="ECO:0000313" key="2">
    <source>
        <dbReference type="Proteomes" id="UP000789739"/>
    </source>
</evidence>
<comment type="caution">
    <text evidence="1">The sequence shown here is derived from an EMBL/GenBank/DDBJ whole genome shotgun (WGS) entry which is preliminary data.</text>
</comment>
<feature type="non-terminal residue" evidence="1">
    <location>
        <position position="1"/>
    </location>
</feature>
<dbReference type="AlphaFoldDB" id="A0A9N9CHN2"/>
<name>A0A9N9CHN2_9GLOM</name>
<dbReference type="OrthoDB" id="4062651at2759"/>
<evidence type="ECO:0000313" key="1">
    <source>
        <dbReference type="EMBL" id="CAG8604043.1"/>
    </source>
</evidence>
<dbReference type="EMBL" id="CAJVPI010001268">
    <property type="protein sequence ID" value="CAG8604043.1"/>
    <property type="molecule type" value="Genomic_DNA"/>
</dbReference>
<keyword evidence="2" id="KW-1185">Reference proteome</keyword>
<dbReference type="SUPFAM" id="SSF56112">
    <property type="entry name" value="Protein kinase-like (PK-like)"/>
    <property type="match status" value="1"/>
</dbReference>
<protein>
    <submittedName>
        <fullName evidence="1">4687_t:CDS:1</fullName>
    </submittedName>
</protein>
<dbReference type="Proteomes" id="UP000789739">
    <property type="component" value="Unassembled WGS sequence"/>
</dbReference>
<organism evidence="1 2">
    <name type="scientific">Paraglomus brasilianum</name>
    <dbReference type="NCBI Taxonomy" id="144538"/>
    <lineage>
        <taxon>Eukaryota</taxon>
        <taxon>Fungi</taxon>
        <taxon>Fungi incertae sedis</taxon>
        <taxon>Mucoromycota</taxon>
        <taxon>Glomeromycotina</taxon>
        <taxon>Glomeromycetes</taxon>
        <taxon>Paraglomerales</taxon>
        <taxon>Paraglomeraceae</taxon>
        <taxon>Paraglomus</taxon>
    </lineage>
</organism>
<dbReference type="InterPro" id="IPR011009">
    <property type="entry name" value="Kinase-like_dom_sf"/>
</dbReference>
<sequence>HYSTQLFAAHICDTGYITDGHALANNYPYLITECKNEIGNSGADPYLQGGLYYYEFMRKLSLDAPASTLPCLHIFYFGAFFGFAGSAISNKGVHLEVLLPVSPVIWHPYDTIMQTWAARVFGAFMWTVNELRGYYEHGRHKPLWKGTFVGLPNTDFPYKHERLLAMLYALNIPGVIQQQHASLGVAPRLRGFEQLPHKWYMVVMDVMDRAYLPYSHRTKDNISFPSVEVLHRRVEEVVNTFHEQNFVHGDLRDTNLFVQKNGEGKFMPIDFDWSGTAGEVRYPINVNCDDIR</sequence>
<proteinExistence type="predicted"/>
<accession>A0A9N9CHN2</accession>